<reference evidence="3" key="1">
    <citation type="submission" date="2017-06" db="EMBL/GenBank/DDBJ databases">
        <title>Genome analysis of Fimbriiglobus ruber SP5, the first member of the order Planctomycetales with confirmed chitinolytic capability.</title>
        <authorList>
            <person name="Ravin N.V."/>
            <person name="Rakitin A.L."/>
            <person name="Ivanova A.A."/>
            <person name="Beletsky A.V."/>
            <person name="Kulichevskaya I.S."/>
            <person name="Mardanov A.V."/>
            <person name="Dedysh S.N."/>
        </authorList>
    </citation>
    <scope>NUCLEOTIDE SEQUENCE [LARGE SCALE GENOMIC DNA]</scope>
    <source>
        <strain evidence="3">SP5</strain>
    </source>
</reference>
<gene>
    <name evidence="2" type="ORF">FRUB_04036</name>
</gene>
<evidence type="ECO:0000313" key="3">
    <source>
        <dbReference type="Proteomes" id="UP000214646"/>
    </source>
</evidence>
<name>A0A225DTU0_9BACT</name>
<evidence type="ECO:0000313" key="2">
    <source>
        <dbReference type="EMBL" id="OWK41958.1"/>
    </source>
</evidence>
<accession>A0A225DTU0</accession>
<dbReference type="EMBL" id="NIDE01000005">
    <property type="protein sequence ID" value="OWK41958.1"/>
    <property type="molecule type" value="Genomic_DNA"/>
</dbReference>
<dbReference type="AlphaFoldDB" id="A0A225DTU0"/>
<evidence type="ECO:0000256" key="1">
    <source>
        <dbReference type="SAM" id="MobiDB-lite"/>
    </source>
</evidence>
<organism evidence="2 3">
    <name type="scientific">Fimbriiglobus ruber</name>
    <dbReference type="NCBI Taxonomy" id="1908690"/>
    <lineage>
        <taxon>Bacteria</taxon>
        <taxon>Pseudomonadati</taxon>
        <taxon>Planctomycetota</taxon>
        <taxon>Planctomycetia</taxon>
        <taxon>Gemmatales</taxon>
        <taxon>Gemmataceae</taxon>
        <taxon>Fimbriiglobus</taxon>
    </lineage>
</organism>
<keyword evidence="3" id="KW-1185">Reference proteome</keyword>
<sequence length="303" mass="31845">MPPPGGVGTPLPGPAVPPGSPPTPVYSGLFGGASPPPIGTGSIDTLTGPPSYAAQPLPTGVATNPLVGGGYNIPSWCCGPVGGNGPITYELYTRTGPNFTLGGGSALSGALKNGWVVQGGGRSLFFNQARDAAWALDLGIGYTYTPGDRNSILTTDPSIKFINANPTGSFNINTPVPVYVGGIYRTTFNYAVGRDWFLSGPGTTNQEEGWNSRLGLDVGGRWGTVHADLYNVGNTGDPYIRRQAVSQSVFLGANYNWERSFGGWIWFGGFRTEWGATVSNNLIAPQSTRLFDVNLLMMAGVRY</sequence>
<comment type="caution">
    <text evidence="2">The sequence shown here is derived from an EMBL/GenBank/DDBJ whole genome shotgun (WGS) entry which is preliminary data.</text>
</comment>
<protein>
    <submittedName>
        <fullName evidence="2">Uncharacterized protein</fullName>
    </submittedName>
</protein>
<dbReference type="Proteomes" id="UP000214646">
    <property type="component" value="Unassembled WGS sequence"/>
</dbReference>
<feature type="region of interest" description="Disordered" evidence="1">
    <location>
        <begin position="1"/>
        <end position="31"/>
    </location>
</feature>
<proteinExistence type="predicted"/>
<feature type="compositionally biased region" description="Pro residues" evidence="1">
    <location>
        <begin position="1"/>
        <end position="24"/>
    </location>
</feature>